<keyword evidence="2" id="KW-1185">Reference proteome</keyword>
<sequence>MSKSPSTRDSSYKNILSLLEKIFGGRLFFKPYKPTILFLQNRLYIKMNNHRKELASYPLAGTSLAAFQEERAGCPLLEVPARRPLLEVQTSRPLGGTDWPSTIEMWVGCPFHPGLAGRPLREGLAGHPFP</sequence>
<protein>
    <submittedName>
        <fullName evidence="1">Uncharacterized protein</fullName>
    </submittedName>
</protein>
<comment type="caution">
    <text evidence="1">The sequence shown here is derived from an EMBL/GenBank/DDBJ whole genome shotgun (WGS) entry which is preliminary data.</text>
</comment>
<evidence type="ECO:0000313" key="2">
    <source>
        <dbReference type="Proteomes" id="UP001630127"/>
    </source>
</evidence>
<gene>
    <name evidence="1" type="ORF">ACH5RR_015510</name>
</gene>
<organism evidence="1 2">
    <name type="scientific">Cinchona calisaya</name>
    <dbReference type="NCBI Taxonomy" id="153742"/>
    <lineage>
        <taxon>Eukaryota</taxon>
        <taxon>Viridiplantae</taxon>
        <taxon>Streptophyta</taxon>
        <taxon>Embryophyta</taxon>
        <taxon>Tracheophyta</taxon>
        <taxon>Spermatophyta</taxon>
        <taxon>Magnoliopsida</taxon>
        <taxon>eudicotyledons</taxon>
        <taxon>Gunneridae</taxon>
        <taxon>Pentapetalae</taxon>
        <taxon>asterids</taxon>
        <taxon>lamiids</taxon>
        <taxon>Gentianales</taxon>
        <taxon>Rubiaceae</taxon>
        <taxon>Cinchonoideae</taxon>
        <taxon>Cinchoneae</taxon>
        <taxon>Cinchona</taxon>
    </lineage>
</organism>
<evidence type="ECO:0000313" key="1">
    <source>
        <dbReference type="EMBL" id="KAL3522676.1"/>
    </source>
</evidence>
<dbReference type="AlphaFoldDB" id="A0ABD2ZTB7"/>
<dbReference type="Proteomes" id="UP001630127">
    <property type="component" value="Unassembled WGS sequence"/>
</dbReference>
<reference evidence="1 2" key="1">
    <citation type="submission" date="2024-11" db="EMBL/GenBank/DDBJ databases">
        <title>A near-complete genome assembly of Cinchona calisaya.</title>
        <authorList>
            <person name="Lian D.C."/>
            <person name="Zhao X.W."/>
            <person name="Wei L."/>
        </authorList>
    </citation>
    <scope>NUCLEOTIDE SEQUENCE [LARGE SCALE GENOMIC DNA]</scope>
    <source>
        <tissue evidence="1">Nenye</tissue>
    </source>
</reference>
<proteinExistence type="predicted"/>
<name>A0ABD2ZTB7_9GENT</name>
<dbReference type="EMBL" id="JBJUIK010000007">
    <property type="protein sequence ID" value="KAL3522676.1"/>
    <property type="molecule type" value="Genomic_DNA"/>
</dbReference>
<accession>A0ABD2ZTB7</accession>